<dbReference type="Proteomes" id="UP001346559">
    <property type="component" value="Segment"/>
</dbReference>
<reference evidence="1 2" key="1">
    <citation type="submission" date="2023-11" db="EMBL/GenBank/DDBJ databases">
        <authorList>
            <person name="Cook R."/>
            <person name="Crisci M."/>
            <person name="Pye H."/>
            <person name="Adriaenssens E."/>
            <person name="Santini J."/>
        </authorList>
    </citation>
    <scope>NUCLEOTIDE SEQUENCE [LARGE SCALE GENOMIC DNA]</scope>
    <source>
        <strain evidence="1">Lak_Megaphage_RVC_AP1_GC26</strain>
    </source>
</reference>
<evidence type="ECO:0008006" key="3">
    <source>
        <dbReference type="Google" id="ProtNLM"/>
    </source>
</evidence>
<accession>A0ABZ0Z7I7</accession>
<evidence type="ECO:0000313" key="2">
    <source>
        <dbReference type="Proteomes" id="UP001346559"/>
    </source>
</evidence>
<evidence type="ECO:0000313" key="1">
    <source>
        <dbReference type="EMBL" id="WQJ54205.1"/>
    </source>
</evidence>
<keyword evidence="2" id="KW-1185">Reference proteome</keyword>
<dbReference type="EMBL" id="OR769218">
    <property type="protein sequence ID" value="WQJ54205.1"/>
    <property type="molecule type" value="Genomic_DNA"/>
</dbReference>
<protein>
    <recommendedName>
        <fullName evidence="3">DUF1566 domain-containing protein</fullName>
    </recommendedName>
</protein>
<sequence length="272" mass="30356">MVYLQTLQGLAGKEFKKNSVIYYKGEDTVTVLGPSGLITSQSAPITYTKDQLRGIYENFCIIGALLSKQGDTWTIWNTNPEETGYWDPKSDTITTPSTQYGEVVAVCVGRGLWAKIGWSGLTNTYKWAASDSDAIYKNYHAINIHGNGWESTEHMFTAHSDILTGTIWEQLKNGATSDYALYLPSKYEMLEIHNNTCDGIHVDEQEQGSSAHTFNKNLGKLLSLSTGNYWSSSQYASPSWNYGYAFFVYFDGAGVSYDKKTLVCRSVALLHF</sequence>
<proteinExistence type="predicted"/>
<organism evidence="1 2">
    <name type="scientific">phage Lak_Megaphage_RVC_AP1_GC26</name>
    <dbReference type="NCBI Taxonomy" id="3109224"/>
    <lineage>
        <taxon>Viruses</taxon>
        <taxon>Duplodnaviria</taxon>
        <taxon>Heunggongvirae</taxon>
        <taxon>Uroviricota</taxon>
        <taxon>Caudoviricetes</taxon>
        <taxon>Caudoviricetes code 15 clade</taxon>
    </lineage>
</organism>
<name>A0ABZ0Z7I7_9CAUD</name>